<evidence type="ECO:0000256" key="1">
    <source>
        <dbReference type="SAM" id="SignalP"/>
    </source>
</evidence>
<dbReference type="EMBL" id="CACVAP010000002">
    <property type="protein sequence ID" value="CAA6798405.1"/>
    <property type="molecule type" value="Genomic_DNA"/>
</dbReference>
<dbReference type="SUPFAM" id="SSF52833">
    <property type="entry name" value="Thioredoxin-like"/>
    <property type="match status" value="1"/>
</dbReference>
<feature type="chain" id="PRO_5027625275" description="Thioredoxin-like fold domain-containing protein" evidence="1">
    <location>
        <begin position="19"/>
        <end position="277"/>
    </location>
</feature>
<dbReference type="Gene3D" id="3.40.30.10">
    <property type="entry name" value="Glutaredoxin"/>
    <property type="match status" value="1"/>
</dbReference>
<name>A0A6S6RRI6_9BACT</name>
<dbReference type="PANTHER" id="PTHR35272">
    <property type="entry name" value="THIOL:DISULFIDE INTERCHANGE PROTEIN DSBC-RELATED"/>
    <property type="match status" value="1"/>
</dbReference>
<sequence>MKIRILLLMFLATIQLFAVSQKSVEFYVKEYIEKKMKSPVESIETLSSYTVDGTNGWKVYFLALNVKIKMGNEEVSRKLNQVVFNKGSKIAFSLKDKKGKDYAKILKPKVPALAYDSKHLLVGNVDAKHKILLMSDPFCPFCQEIVPKIIDSVKENPKTFALYYYHLPLLRIHPASDMTTKAMHVFQERGEVEKLKECYHLLVNEKERNPEVVLDAIAKKTGVRFTQKELNKEEVQDALAFDTAMKKRLMITGTPTIFIDGTWDPTRFKYKEYLPKK</sequence>
<proteinExistence type="predicted"/>
<reference evidence="3" key="1">
    <citation type="submission" date="2020-01" db="EMBL/GenBank/DDBJ databases">
        <authorList>
            <person name="Meier V. D."/>
            <person name="Meier V D."/>
        </authorList>
    </citation>
    <scope>NUCLEOTIDE SEQUENCE</scope>
    <source>
        <strain evidence="3">HLG_WM_MAG_06</strain>
    </source>
</reference>
<dbReference type="AlphaFoldDB" id="A0A6S6RRI6"/>
<dbReference type="InterPro" id="IPR036249">
    <property type="entry name" value="Thioredoxin-like_sf"/>
</dbReference>
<evidence type="ECO:0000313" key="3">
    <source>
        <dbReference type="EMBL" id="CAA6798405.1"/>
    </source>
</evidence>
<protein>
    <recommendedName>
        <fullName evidence="2">Thioredoxin-like fold domain-containing protein</fullName>
    </recommendedName>
</protein>
<evidence type="ECO:0000259" key="2">
    <source>
        <dbReference type="Pfam" id="PF13462"/>
    </source>
</evidence>
<keyword evidence="1" id="KW-0732">Signal</keyword>
<accession>A0A6S6RRI6</accession>
<feature type="signal peptide" evidence="1">
    <location>
        <begin position="1"/>
        <end position="18"/>
    </location>
</feature>
<dbReference type="InterPro" id="IPR051470">
    <property type="entry name" value="Thiol:disulfide_interchange"/>
</dbReference>
<feature type="domain" description="Thioredoxin-like fold" evidence="2">
    <location>
        <begin position="119"/>
        <end position="262"/>
    </location>
</feature>
<dbReference type="PANTHER" id="PTHR35272:SF3">
    <property type="entry name" value="THIOL:DISULFIDE INTERCHANGE PROTEIN DSBC"/>
    <property type="match status" value="1"/>
</dbReference>
<organism evidence="3">
    <name type="scientific">uncultured Sulfurovum sp</name>
    <dbReference type="NCBI Taxonomy" id="269237"/>
    <lineage>
        <taxon>Bacteria</taxon>
        <taxon>Pseudomonadati</taxon>
        <taxon>Campylobacterota</taxon>
        <taxon>Epsilonproteobacteria</taxon>
        <taxon>Campylobacterales</taxon>
        <taxon>Sulfurovaceae</taxon>
        <taxon>Sulfurovum</taxon>
        <taxon>environmental samples</taxon>
    </lineage>
</organism>
<gene>
    <name evidence="3" type="ORF">HELGO_WM9810</name>
</gene>
<dbReference type="Pfam" id="PF13462">
    <property type="entry name" value="Thioredoxin_4"/>
    <property type="match status" value="1"/>
</dbReference>
<dbReference type="InterPro" id="IPR012336">
    <property type="entry name" value="Thioredoxin-like_fold"/>
</dbReference>